<proteinExistence type="predicted"/>
<evidence type="ECO:0000313" key="1">
    <source>
        <dbReference type="EMBL" id="KJU82817.1"/>
    </source>
</evidence>
<comment type="caution">
    <text evidence="1">The sequence shown here is derived from an EMBL/GenBank/DDBJ whole genome shotgun (WGS) entry which is preliminary data.</text>
</comment>
<organism evidence="1 2">
    <name type="scientific">Candidatus Magnetobacterium bavaricum</name>
    <dbReference type="NCBI Taxonomy" id="29290"/>
    <lineage>
        <taxon>Bacteria</taxon>
        <taxon>Pseudomonadati</taxon>
        <taxon>Nitrospirota</taxon>
        <taxon>Thermodesulfovibrionia</taxon>
        <taxon>Thermodesulfovibrionales</taxon>
        <taxon>Candidatus Magnetobacteriaceae</taxon>
        <taxon>Candidatus Magnetobacterium</taxon>
    </lineage>
</organism>
<dbReference type="EMBL" id="LACI01002157">
    <property type="protein sequence ID" value="KJU82817.1"/>
    <property type="molecule type" value="Genomic_DNA"/>
</dbReference>
<reference evidence="1 2" key="1">
    <citation type="submission" date="2015-02" db="EMBL/GenBank/DDBJ databases">
        <title>Single-cell genomics of uncultivated deep-branching MTB reveals a conserved set of magnetosome genes.</title>
        <authorList>
            <person name="Kolinko S."/>
            <person name="Richter M."/>
            <person name="Glockner F.O."/>
            <person name="Brachmann A."/>
            <person name="Schuler D."/>
        </authorList>
    </citation>
    <scope>NUCLEOTIDE SEQUENCE [LARGE SCALE GENOMIC DNA]</scope>
    <source>
        <strain evidence="1">TM-1</strain>
    </source>
</reference>
<evidence type="ECO:0000313" key="2">
    <source>
        <dbReference type="Proteomes" id="UP000033423"/>
    </source>
</evidence>
<gene>
    <name evidence="1" type="ORF">MBAV_004989</name>
</gene>
<sequence length="40" mass="4598">KHIVRLEKIQGFNSVNIDMGYKPILIYSPMEVTRYGSKDG</sequence>
<keyword evidence="2" id="KW-1185">Reference proteome</keyword>
<dbReference type="AlphaFoldDB" id="A0A0F3GLX4"/>
<dbReference type="Proteomes" id="UP000033423">
    <property type="component" value="Unassembled WGS sequence"/>
</dbReference>
<name>A0A0F3GLX4_9BACT</name>
<feature type="non-terminal residue" evidence="1">
    <location>
        <position position="1"/>
    </location>
</feature>
<protein>
    <submittedName>
        <fullName evidence="1">Uncharacterized protein</fullName>
    </submittedName>
</protein>
<accession>A0A0F3GLX4</accession>